<gene>
    <name evidence="4" type="ORF">K7432_011229</name>
</gene>
<dbReference type="Proteomes" id="UP001479436">
    <property type="component" value="Unassembled WGS sequence"/>
</dbReference>
<feature type="domain" description="Myb-like" evidence="3">
    <location>
        <begin position="70"/>
        <end position="134"/>
    </location>
</feature>
<feature type="compositionally biased region" description="Polar residues" evidence="2">
    <location>
        <begin position="380"/>
        <end position="399"/>
    </location>
</feature>
<evidence type="ECO:0000313" key="4">
    <source>
        <dbReference type="EMBL" id="KAK9762745.1"/>
    </source>
</evidence>
<dbReference type="InterPro" id="IPR044822">
    <property type="entry name" value="Myb_DNA-bind_4"/>
</dbReference>
<feature type="compositionally biased region" description="Low complexity" evidence="2">
    <location>
        <begin position="273"/>
        <end position="299"/>
    </location>
</feature>
<feature type="compositionally biased region" description="Polar residues" evidence="2">
    <location>
        <begin position="36"/>
        <end position="63"/>
    </location>
</feature>
<feature type="compositionally biased region" description="Polar residues" evidence="2">
    <location>
        <begin position="205"/>
        <end position="225"/>
    </location>
</feature>
<feature type="region of interest" description="Disordered" evidence="2">
    <location>
        <begin position="36"/>
        <end position="75"/>
    </location>
</feature>
<evidence type="ECO:0000256" key="1">
    <source>
        <dbReference type="SAM" id="Coils"/>
    </source>
</evidence>
<dbReference type="Gene3D" id="1.10.10.60">
    <property type="entry name" value="Homeodomain-like"/>
    <property type="match status" value="1"/>
</dbReference>
<protein>
    <recommendedName>
        <fullName evidence="3">Myb-like domain-containing protein</fullName>
    </recommendedName>
</protein>
<dbReference type="EMBL" id="JASJQH010000846">
    <property type="protein sequence ID" value="KAK9762745.1"/>
    <property type="molecule type" value="Genomic_DNA"/>
</dbReference>
<dbReference type="PANTHER" id="PTHR47595">
    <property type="entry name" value="HEAT SHOCK 70 KDA PROTEIN 14"/>
    <property type="match status" value="1"/>
</dbReference>
<evidence type="ECO:0000313" key="5">
    <source>
        <dbReference type="Proteomes" id="UP001479436"/>
    </source>
</evidence>
<keyword evidence="1" id="KW-0175">Coiled coil</keyword>
<proteinExistence type="predicted"/>
<keyword evidence="5" id="KW-1185">Reference proteome</keyword>
<dbReference type="SMART" id="SM00717">
    <property type="entry name" value="SANT"/>
    <property type="match status" value="1"/>
</dbReference>
<sequence>MSSASSTLYTQIPSVSGTIANALSGTPCPSRNIILQNQPHTGINSTPDGISQSNGSNLSNFDKSPSPVKGTSRYSENWRHDETKHLIKLYGEHREYFESMKRNASVWDRLHRKMLESGFNRSAEQCRNRWKTLERKYKEILQHNSQPGSSKKTDDYFEDMNAIRVHRASVPISMRNHPVDANGMPIQNETLSPAISQSCTPIEQVNVGFDSNGQPQTPSSQAHHIQQQQLQQLAQQQAQQVQQQNIQHAMQQQQQLQQQQQQQQQLQQQQQQQQQLPQYNHHSAQGSSQQVVGSAQSVHFNPGNGTTGMIVSNGTSTPNTPASGVISESHSVQVAYGDMNMASFPDTEVNSRGFQPTGSNISSLTMTTAQTNSHQMLESVDASQSDSHMSEVSYSSPQHSPAPKVEKRKLEELQEYPCGHFQFQQSEEYLRFLQKKHQDRMDFLKQKMERRERHREKKIEIQERQVELMSTLLEFLKR</sequence>
<feature type="region of interest" description="Disordered" evidence="2">
    <location>
        <begin position="380"/>
        <end position="402"/>
    </location>
</feature>
<reference evidence="4 5" key="1">
    <citation type="submission" date="2023-04" db="EMBL/GenBank/DDBJ databases">
        <title>Genome of Basidiobolus ranarum AG-B5.</title>
        <authorList>
            <person name="Stajich J.E."/>
            <person name="Carter-House D."/>
            <person name="Gryganskyi A."/>
        </authorList>
    </citation>
    <scope>NUCLEOTIDE SEQUENCE [LARGE SCALE GENOMIC DNA]</scope>
    <source>
        <strain evidence="4 5">AG-B5</strain>
    </source>
</reference>
<feature type="region of interest" description="Disordered" evidence="2">
    <location>
        <begin position="273"/>
        <end position="325"/>
    </location>
</feature>
<name>A0ABR2WMP1_9FUNG</name>
<dbReference type="PANTHER" id="PTHR47595:SF1">
    <property type="entry name" value="MYB_SANT-LIKE DNA-BINDING DOMAIN-CONTAINING PROTEIN"/>
    <property type="match status" value="1"/>
</dbReference>
<comment type="caution">
    <text evidence="4">The sequence shown here is derived from an EMBL/GenBank/DDBJ whole genome shotgun (WGS) entry which is preliminary data.</text>
</comment>
<dbReference type="PROSITE" id="PS50090">
    <property type="entry name" value="MYB_LIKE"/>
    <property type="match status" value="1"/>
</dbReference>
<feature type="compositionally biased region" description="Polar residues" evidence="2">
    <location>
        <begin position="303"/>
        <end position="325"/>
    </location>
</feature>
<organism evidence="4 5">
    <name type="scientific">Basidiobolus ranarum</name>
    <dbReference type="NCBI Taxonomy" id="34480"/>
    <lineage>
        <taxon>Eukaryota</taxon>
        <taxon>Fungi</taxon>
        <taxon>Fungi incertae sedis</taxon>
        <taxon>Zoopagomycota</taxon>
        <taxon>Entomophthoromycotina</taxon>
        <taxon>Basidiobolomycetes</taxon>
        <taxon>Basidiobolales</taxon>
        <taxon>Basidiobolaceae</taxon>
        <taxon>Basidiobolus</taxon>
    </lineage>
</organism>
<accession>A0ABR2WMP1</accession>
<evidence type="ECO:0000256" key="2">
    <source>
        <dbReference type="SAM" id="MobiDB-lite"/>
    </source>
</evidence>
<evidence type="ECO:0000259" key="3">
    <source>
        <dbReference type="PROSITE" id="PS50090"/>
    </source>
</evidence>
<dbReference type="CDD" id="cd12203">
    <property type="entry name" value="GT1"/>
    <property type="match status" value="1"/>
</dbReference>
<dbReference type="Pfam" id="PF13837">
    <property type="entry name" value="Myb_DNA-bind_4"/>
    <property type="match status" value="1"/>
</dbReference>
<dbReference type="InterPro" id="IPR001005">
    <property type="entry name" value="SANT/Myb"/>
</dbReference>
<feature type="coiled-coil region" evidence="1">
    <location>
        <begin position="434"/>
        <end position="465"/>
    </location>
</feature>
<feature type="region of interest" description="Disordered" evidence="2">
    <location>
        <begin position="205"/>
        <end position="228"/>
    </location>
</feature>